<dbReference type="InterPro" id="IPR011042">
    <property type="entry name" value="6-blade_b-propeller_TolB-like"/>
</dbReference>
<feature type="transmembrane region" description="Helical" evidence="6">
    <location>
        <begin position="300"/>
        <end position="319"/>
    </location>
</feature>
<dbReference type="GO" id="GO:0005886">
    <property type="term" value="C:plasma membrane"/>
    <property type="evidence" value="ECO:0007669"/>
    <property type="project" value="UniProtKB-SubCell"/>
</dbReference>
<keyword evidence="3 6" id="KW-0812">Transmembrane</keyword>
<evidence type="ECO:0000256" key="5">
    <source>
        <dbReference type="ARBA" id="ARBA00023136"/>
    </source>
</evidence>
<feature type="transmembrane region" description="Helical" evidence="6">
    <location>
        <begin position="325"/>
        <end position="343"/>
    </location>
</feature>
<name>A0AAU8LTK8_9BACT</name>
<keyword evidence="5 6" id="KW-0472">Membrane</keyword>
<dbReference type="Pfam" id="PF03706">
    <property type="entry name" value="LPG_synthase_TM"/>
    <property type="match status" value="1"/>
</dbReference>
<proteinExistence type="predicted"/>
<evidence type="ECO:0000256" key="6">
    <source>
        <dbReference type="SAM" id="Phobius"/>
    </source>
</evidence>
<sequence>MLNHRFLLNTLLSLGISFLLVAVLINGIDGTAELAIRPKLFSVLAHTTRNALLFYMLASVLQTFFRTLRYRVLLKNSIENDDELPVFLHLFMVTMSRNMFTDMLPARLGELSYIAMLNLGFKVKADACLSSLALSFVFDLIALAFLLLTMIGYQIFFSGVELWLVGTLTLLLLICGFLLLVLFPILRRVSNRLSLFFAHNEAKNERIRKAVSFFRDTSVALQKAAHRGILGKVLLLSLGVRLAKYAGLYLLFCGVVSGSFTDITKDLVHVVIALVSAEAGAGLPVPTFMSFGTYEAGGTLALVALGASKASSVVVMLALHIWSQLIDYAFGIGATILFVLSVVKRTHLVKKAQRPQAKSWKLFSLTLLLLFIGALFLGVQVWKMRKKGWFHPPSPGNSIAVPSAAERRTNPVFDNLHGFVVWSSNRFGNHDLVMLTLPELELTRLTKDPHTEYFPRISPDGTKVVFCRSQEPWVSQRNKFAWNTWLLDLATGTTQLLAKDANTPTWSADGEKVYFVRQANQFVEYTLANQKEIVVFETGKNQHLNSTIELETPTWSETRQGLAVTLRGGARGTFIMNKDKSIEQVGKGCQLNWSPDSSFLYFVDHTKGGGNAFFKVDPESLERKLWFDAPGAFSHEYFPKASNTGDMLVFGASTGGHEHDRADYEIFLWPIGTPMGNTARLSFHTGNDNWPDIFLY</sequence>
<comment type="subcellular location">
    <subcellularLocation>
        <location evidence="1">Cell membrane</location>
        <topology evidence="1">Multi-pass membrane protein</topology>
    </subcellularLocation>
</comment>
<gene>
    <name evidence="7" type="ORF">Q3M24_19730</name>
</gene>
<evidence type="ECO:0000256" key="2">
    <source>
        <dbReference type="ARBA" id="ARBA00022475"/>
    </source>
</evidence>
<dbReference type="InterPro" id="IPR022791">
    <property type="entry name" value="L-PG_synthase/AglD"/>
</dbReference>
<evidence type="ECO:0000256" key="3">
    <source>
        <dbReference type="ARBA" id="ARBA00022692"/>
    </source>
</evidence>
<dbReference type="Gene3D" id="2.120.10.30">
    <property type="entry name" value="TolB, C-terminal domain"/>
    <property type="match status" value="2"/>
</dbReference>
<dbReference type="PANTHER" id="PTHR39087">
    <property type="entry name" value="UPF0104 MEMBRANE PROTEIN MJ1595"/>
    <property type="match status" value="1"/>
</dbReference>
<protein>
    <submittedName>
        <fullName evidence="7">Lysylphosphatidylglycerol synthase domain-containing protein</fullName>
    </submittedName>
</protein>
<dbReference type="SUPFAM" id="SSF69304">
    <property type="entry name" value="Tricorn protease N-terminal domain"/>
    <property type="match status" value="1"/>
</dbReference>
<reference evidence="7" key="2">
    <citation type="submission" date="2024-06" db="EMBL/GenBank/DDBJ databases">
        <authorList>
            <person name="Plum-Jensen L.E."/>
            <person name="Schramm A."/>
            <person name="Marshall I.P.G."/>
        </authorList>
    </citation>
    <scope>NUCLEOTIDE SEQUENCE</scope>
    <source>
        <strain evidence="7">Rat1</strain>
    </source>
</reference>
<feature type="transmembrane region" description="Helical" evidence="6">
    <location>
        <begin position="363"/>
        <end position="382"/>
    </location>
</feature>
<evidence type="ECO:0000313" key="7">
    <source>
        <dbReference type="EMBL" id="XCN72495.1"/>
    </source>
</evidence>
<reference evidence="7" key="1">
    <citation type="journal article" date="2024" name="Syst. Appl. Microbiol.">
        <title>First single-strain enrichments of Electrothrix cable bacteria, description of E. aestuarii sp. nov. and E. rattekaaiensis sp. nov., and proposal of a cable bacteria taxonomy following the rules of the SeqCode.</title>
        <authorList>
            <person name="Plum-Jensen L.E."/>
            <person name="Schramm A."/>
            <person name="Marshall I.P.G."/>
        </authorList>
    </citation>
    <scope>NUCLEOTIDE SEQUENCE</scope>
    <source>
        <strain evidence="7">Rat1</strain>
    </source>
</reference>
<feature type="transmembrane region" description="Helical" evidence="6">
    <location>
        <begin position="242"/>
        <end position="261"/>
    </location>
</feature>
<feature type="transmembrane region" description="Helical" evidence="6">
    <location>
        <begin position="162"/>
        <end position="186"/>
    </location>
</feature>
<feature type="transmembrane region" description="Helical" evidence="6">
    <location>
        <begin position="267"/>
        <end position="288"/>
    </location>
</feature>
<feature type="transmembrane region" description="Helical" evidence="6">
    <location>
        <begin position="132"/>
        <end position="156"/>
    </location>
</feature>
<keyword evidence="2" id="KW-1003">Cell membrane</keyword>
<dbReference type="EMBL" id="CP159373">
    <property type="protein sequence ID" value="XCN72495.1"/>
    <property type="molecule type" value="Genomic_DNA"/>
</dbReference>
<feature type="transmembrane region" description="Helical" evidence="6">
    <location>
        <begin position="51"/>
        <end position="68"/>
    </location>
</feature>
<dbReference type="AlphaFoldDB" id="A0AAU8LTK8"/>
<dbReference type="Pfam" id="PF07676">
    <property type="entry name" value="PD40"/>
    <property type="match status" value="2"/>
</dbReference>
<keyword evidence="4 6" id="KW-1133">Transmembrane helix</keyword>
<evidence type="ECO:0000256" key="1">
    <source>
        <dbReference type="ARBA" id="ARBA00004651"/>
    </source>
</evidence>
<accession>A0AAU8LTK8</accession>
<evidence type="ECO:0000256" key="4">
    <source>
        <dbReference type="ARBA" id="ARBA00022989"/>
    </source>
</evidence>
<dbReference type="KEGG" id="eaj:Q3M24_19730"/>
<dbReference type="InterPro" id="IPR011659">
    <property type="entry name" value="WD40"/>
</dbReference>
<dbReference type="PANTHER" id="PTHR39087:SF2">
    <property type="entry name" value="UPF0104 MEMBRANE PROTEIN MJ1595"/>
    <property type="match status" value="1"/>
</dbReference>
<organism evidence="7">
    <name type="scientific">Candidatus Electrothrix aestuarii</name>
    <dbReference type="NCBI Taxonomy" id="3062594"/>
    <lineage>
        <taxon>Bacteria</taxon>
        <taxon>Pseudomonadati</taxon>
        <taxon>Thermodesulfobacteriota</taxon>
        <taxon>Desulfobulbia</taxon>
        <taxon>Desulfobulbales</taxon>
        <taxon>Desulfobulbaceae</taxon>
        <taxon>Candidatus Electrothrix</taxon>
    </lineage>
</organism>